<feature type="transmembrane region" description="Helical" evidence="1">
    <location>
        <begin position="262"/>
        <end position="282"/>
    </location>
</feature>
<sequence>MSVPDRSPALIVFVAGGVLVGVLTATQSRVNSEFSQRLGDGYLAAIISFGSGLVMLLVVLAVWAPGRTGARRLIAAVRSGATPWWYLGGGVAGGTFVLAQGLSAAALGVALFTIAVVSGQTASGLVVDRLGLGTMAPTAITVTRLAGSILALIAVGWAVSSQLRADTAFWVVLLPLLAGIGLGWQQAANGQVRVAAGSAMTATLMNFVAGTLVLTVAAAVHLAFAGWPSSLPAAPWLYSGGLIGTLFIGLAIVVVKHTGVLLLGLGAVAGQLIASLALDVFAPVAGHPIAWTTVLGTALTLVAVGIATIPSRPIGRR</sequence>
<feature type="transmembrane region" description="Helical" evidence="1">
    <location>
        <begin position="204"/>
        <end position="224"/>
    </location>
</feature>
<feature type="transmembrane region" description="Helical" evidence="1">
    <location>
        <begin position="41"/>
        <end position="63"/>
    </location>
</feature>
<keyword evidence="1" id="KW-1133">Transmembrane helix</keyword>
<dbReference type="GO" id="GO:0005886">
    <property type="term" value="C:plasma membrane"/>
    <property type="evidence" value="ECO:0007669"/>
    <property type="project" value="TreeGrafter"/>
</dbReference>
<feature type="transmembrane region" description="Helical" evidence="1">
    <location>
        <begin position="84"/>
        <end position="102"/>
    </location>
</feature>
<feature type="transmembrane region" description="Helical" evidence="1">
    <location>
        <begin position="139"/>
        <end position="161"/>
    </location>
</feature>
<dbReference type="PANTHER" id="PTHR34821">
    <property type="entry name" value="INNER MEMBRANE PROTEIN YDCZ"/>
    <property type="match status" value="1"/>
</dbReference>
<evidence type="ECO:0000313" key="2">
    <source>
        <dbReference type="EMBL" id="QHO70997.1"/>
    </source>
</evidence>
<proteinExistence type="predicted"/>
<dbReference type="Proteomes" id="UP000464507">
    <property type="component" value="Chromosome"/>
</dbReference>
<organism evidence="2 3">
    <name type="scientific">Marisediminicola antarctica</name>
    <dbReference type="NCBI Taxonomy" id="674079"/>
    <lineage>
        <taxon>Bacteria</taxon>
        <taxon>Bacillati</taxon>
        <taxon>Actinomycetota</taxon>
        <taxon>Actinomycetes</taxon>
        <taxon>Micrococcales</taxon>
        <taxon>Microbacteriaceae</taxon>
        <taxon>Marisediminicola</taxon>
    </lineage>
</organism>
<keyword evidence="3" id="KW-1185">Reference proteome</keyword>
<evidence type="ECO:0008006" key="4">
    <source>
        <dbReference type="Google" id="ProtNLM"/>
    </source>
</evidence>
<protein>
    <recommendedName>
        <fullName evidence="4">Transporter family-2 protein</fullName>
    </recommendedName>
</protein>
<dbReference type="EMBL" id="CP017146">
    <property type="protein sequence ID" value="QHO70997.1"/>
    <property type="molecule type" value="Genomic_DNA"/>
</dbReference>
<keyword evidence="1" id="KW-0812">Transmembrane</keyword>
<dbReference type="PANTHER" id="PTHR34821:SF2">
    <property type="entry name" value="INNER MEMBRANE PROTEIN YDCZ"/>
    <property type="match status" value="1"/>
</dbReference>
<dbReference type="Pfam" id="PF04657">
    <property type="entry name" value="DMT_YdcZ"/>
    <property type="match status" value="2"/>
</dbReference>
<name>A0A7L5AKW4_9MICO</name>
<dbReference type="AlphaFoldDB" id="A0A7L5AKW4"/>
<accession>A0A7L5AKW4</accession>
<dbReference type="KEGG" id="mant:BHD05_05505"/>
<feature type="transmembrane region" description="Helical" evidence="1">
    <location>
        <begin position="236"/>
        <end position="255"/>
    </location>
</feature>
<reference evidence="2 3" key="1">
    <citation type="submission" date="2016-09" db="EMBL/GenBank/DDBJ databases">
        <title>Complete genome sequence of microbes from the polar regions.</title>
        <authorList>
            <person name="Liao L."/>
            <person name="Chen B."/>
        </authorList>
    </citation>
    <scope>NUCLEOTIDE SEQUENCE [LARGE SCALE GENOMIC DNA]</scope>
    <source>
        <strain evidence="2 3">ZS314</strain>
    </source>
</reference>
<evidence type="ECO:0000256" key="1">
    <source>
        <dbReference type="SAM" id="Phobius"/>
    </source>
</evidence>
<gene>
    <name evidence="2" type="ORF">BHD05_05505</name>
</gene>
<dbReference type="InterPro" id="IPR006750">
    <property type="entry name" value="YdcZ"/>
</dbReference>
<feature type="transmembrane region" description="Helical" evidence="1">
    <location>
        <begin position="288"/>
        <end position="309"/>
    </location>
</feature>
<evidence type="ECO:0000313" key="3">
    <source>
        <dbReference type="Proteomes" id="UP000464507"/>
    </source>
</evidence>
<feature type="transmembrane region" description="Helical" evidence="1">
    <location>
        <begin position="167"/>
        <end position="184"/>
    </location>
</feature>
<feature type="transmembrane region" description="Helical" evidence="1">
    <location>
        <begin position="108"/>
        <end position="127"/>
    </location>
</feature>
<keyword evidence="1" id="KW-0472">Membrane</keyword>